<evidence type="ECO:0000256" key="3">
    <source>
        <dbReference type="ARBA" id="ARBA00022764"/>
    </source>
</evidence>
<evidence type="ECO:0000313" key="7">
    <source>
        <dbReference type="Proteomes" id="UP001556118"/>
    </source>
</evidence>
<reference evidence="6 7" key="1">
    <citation type="submission" date="2024-06" db="EMBL/GenBank/DDBJ databases">
        <title>Novosphingobium rhizovicinus M1R2S20.</title>
        <authorList>
            <person name="Sun J.-Q."/>
        </authorList>
    </citation>
    <scope>NUCLEOTIDE SEQUENCE [LARGE SCALE GENOMIC DNA]</scope>
    <source>
        <strain evidence="6 7">M1R2S20</strain>
    </source>
</reference>
<gene>
    <name evidence="6" type="primary">flgA</name>
    <name evidence="6" type="ORF">ABUH87_04835</name>
</gene>
<organism evidence="6 7">
    <name type="scientific">Novosphingobium rhizovicinum</name>
    <dbReference type="NCBI Taxonomy" id="3228928"/>
    <lineage>
        <taxon>Bacteria</taxon>
        <taxon>Pseudomonadati</taxon>
        <taxon>Pseudomonadota</taxon>
        <taxon>Alphaproteobacteria</taxon>
        <taxon>Sphingomonadales</taxon>
        <taxon>Sphingomonadaceae</taxon>
        <taxon>Novosphingobium</taxon>
    </lineage>
</organism>
<dbReference type="Gene3D" id="2.30.30.760">
    <property type="match status" value="1"/>
</dbReference>
<dbReference type="SMART" id="SM00858">
    <property type="entry name" value="SAF"/>
    <property type="match status" value="1"/>
</dbReference>
<keyword evidence="7" id="KW-1185">Reference proteome</keyword>
<dbReference type="InterPro" id="IPR039246">
    <property type="entry name" value="Flagellar_FlgA"/>
</dbReference>
<keyword evidence="3 4" id="KW-0574">Periplasm</keyword>
<dbReference type="RefSeq" id="WP_367770468.1">
    <property type="nucleotide sequence ID" value="NZ_JBFNXR010000021.1"/>
</dbReference>
<evidence type="ECO:0000313" key="6">
    <source>
        <dbReference type="EMBL" id="MEW9854502.1"/>
    </source>
</evidence>
<evidence type="ECO:0000259" key="5">
    <source>
        <dbReference type="SMART" id="SM00858"/>
    </source>
</evidence>
<feature type="signal peptide" evidence="4">
    <location>
        <begin position="1"/>
        <end position="18"/>
    </location>
</feature>
<accession>A0ABV3R9I6</accession>
<dbReference type="EMBL" id="JBFNXR010000021">
    <property type="protein sequence ID" value="MEW9854502.1"/>
    <property type="molecule type" value="Genomic_DNA"/>
</dbReference>
<keyword evidence="2 4" id="KW-0732">Signal</keyword>
<feature type="chain" id="PRO_5044961062" description="Flagella basal body P-ring formation protein FlgA" evidence="4">
    <location>
        <begin position="19"/>
        <end position="144"/>
    </location>
</feature>
<dbReference type="PANTHER" id="PTHR36307:SF1">
    <property type="entry name" value="FLAGELLA BASAL BODY P-RING FORMATION PROTEIN FLGA"/>
    <property type="match status" value="1"/>
</dbReference>
<dbReference type="PANTHER" id="PTHR36307">
    <property type="entry name" value="FLAGELLA BASAL BODY P-RING FORMATION PROTEIN FLGA"/>
    <property type="match status" value="1"/>
</dbReference>
<evidence type="ECO:0000256" key="4">
    <source>
        <dbReference type="RuleBase" id="RU362063"/>
    </source>
</evidence>
<dbReference type="InterPro" id="IPR017585">
    <property type="entry name" value="SAF_FlgA"/>
</dbReference>
<protein>
    <recommendedName>
        <fullName evidence="4">Flagella basal body P-ring formation protein FlgA</fullName>
    </recommendedName>
</protein>
<keyword evidence="6" id="KW-0966">Cell projection</keyword>
<keyword evidence="4" id="KW-1005">Bacterial flagellum biogenesis</keyword>
<dbReference type="Pfam" id="PF13144">
    <property type="entry name" value="ChapFlgA"/>
    <property type="match status" value="1"/>
</dbReference>
<proteinExistence type="inferred from homology"/>
<dbReference type="Proteomes" id="UP001556118">
    <property type="component" value="Unassembled WGS sequence"/>
</dbReference>
<comment type="subcellular location">
    <subcellularLocation>
        <location evidence="1 4">Periplasm</location>
    </subcellularLocation>
</comment>
<dbReference type="NCBIfam" id="TIGR03170">
    <property type="entry name" value="flgA_cterm"/>
    <property type="match status" value="1"/>
</dbReference>
<comment type="function">
    <text evidence="4">Involved in the assembly process of the P-ring formation. It may associate with FlgF on the rod constituting a structure essential for the P-ring assembly or may act as a modulator protein for the P-ring assembly.</text>
</comment>
<dbReference type="InterPro" id="IPR013974">
    <property type="entry name" value="SAF"/>
</dbReference>
<evidence type="ECO:0000256" key="1">
    <source>
        <dbReference type="ARBA" id="ARBA00004418"/>
    </source>
</evidence>
<evidence type="ECO:0000256" key="2">
    <source>
        <dbReference type="ARBA" id="ARBA00022729"/>
    </source>
</evidence>
<sequence>MAMLGSILALLAAQAAPATVETPVLARIVERGEIVSSKDFTVEALPSSQARAAVAPKAANGLEATRRLNAGSIVRATDLMTPRLVRRGEPVTIYVRSGGLLISTTGRSLDNGAMGERVRVVANSTNRTLDAEVEGSGAVRTFAH</sequence>
<feature type="domain" description="SAF" evidence="5">
    <location>
        <begin position="20"/>
        <end position="80"/>
    </location>
</feature>
<keyword evidence="6" id="KW-0282">Flagellum</keyword>
<name>A0ABV3R9I6_9SPHN</name>
<comment type="caution">
    <text evidence="6">The sequence shown here is derived from an EMBL/GenBank/DDBJ whole genome shotgun (WGS) entry which is preliminary data.</text>
</comment>
<keyword evidence="6" id="KW-0969">Cilium</keyword>
<comment type="similarity">
    <text evidence="4">Belongs to the FlgA family.</text>
</comment>